<reference evidence="3" key="1">
    <citation type="submission" date="2017-01" db="EMBL/GenBank/DDBJ databases">
        <title>Comparative genomics of anhydrobiosis in the tardigrade Hypsibius dujardini.</title>
        <authorList>
            <person name="Yoshida Y."/>
            <person name="Koutsovoulos G."/>
            <person name="Laetsch D."/>
            <person name="Stevens L."/>
            <person name="Kumar S."/>
            <person name="Horikawa D."/>
            <person name="Ishino K."/>
            <person name="Komine S."/>
            <person name="Tomita M."/>
            <person name="Blaxter M."/>
            <person name="Arakawa K."/>
        </authorList>
    </citation>
    <scope>NUCLEOTIDE SEQUENCE [LARGE SCALE GENOMIC DNA]</scope>
    <source>
        <strain evidence="3">Z151</strain>
    </source>
</reference>
<evidence type="ECO:0000256" key="1">
    <source>
        <dbReference type="SAM" id="SignalP"/>
    </source>
</evidence>
<keyword evidence="1" id="KW-0732">Signal</keyword>
<evidence type="ECO:0000313" key="2">
    <source>
        <dbReference type="EMBL" id="OWA53519.1"/>
    </source>
</evidence>
<name>A0A9X6NHV9_HYPEX</name>
<dbReference type="Gene3D" id="2.90.10.10">
    <property type="entry name" value="Bulb-type lectin domain"/>
    <property type="match status" value="1"/>
</dbReference>
<proteinExistence type="predicted"/>
<accession>A0A9X6NHV9</accession>
<organism evidence="2 3">
    <name type="scientific">Hypsibius exemplaris</name>
    <name type="common">Freshwater tardigrade</name>
    <dbReference type="NCBI Taxonomy" id="2072580"/>
    <lineage>
        <taxon>Eukaryota</taxon>
        <taxon>Metazoa</taxon>
        <taxon>Ecdysozoa</taxon>
        <taxon>Tardigrada</taxon>
        <taxon>Eutardigrada</taxon>
        <taxon>Parachela</taxon>
        <taxon>Hypsibioidea</taxon>
        <taxon>Hypsibiidae</taxon>
        <taxon>Hypsibius</taxon>
    </lineage>
</organism>
<feature type="chain" id="PRO_5040991878" evidence="1">
    <location>
        <begin position="31"/>
        <end position="176"/>
    </location>
</feature>
<feature type="signal peptide" evidence="1">
    <location>
        <begin position="1"/>
        <end position="30"/>
    </location>
</feature>
<protein>
    <submittedName>
        <fullName evidence="2">Uncharacterized protein</fullName>
    </submittedName>
</protein>
<comment type="caution">
    <text evidence="2">The sequence shown here is derived from an EMBL/GenBank/DDBJ whole genome shotgun (WGS) entry which is preliminary data.</text>
</comment>
<sequence>MGLSFLRLNLHGLYITALITVIITISPSEAACCQDNNNHCGATLSSLCESSNLLPNSLYICEEGGDPSLIRICPDGCQAHVGGNDICKRVPVDNKTASQLLSDTELKHGQSLFSPDKKTKLLMQMNGDLVVVPFKKNLGDLLCRRAEEFLTGNVSVVDWNQLTSTAARIGQIVRKR</sequence>
<evidence type="ECO:0000313" key="3">
    <source>
        <dbReference type="Proteomes" id="UP000192578"/>
    </source>
</evidence>
<dbReference type="InterPro" id="IPR036426">
    <property type="entry name" value="Bulb-type_lectin_dom_sf"/>
</dbReference>
<dbReference type="Proteomes" id="UP000192578">
    <property type="component" value="Unassembled WGS sequence"/>
</dbReference>
<keyword evidence="3" id="KW-1185">Reference proteome</keyword>
<dbReference type="AlphaFoldDB" id="A0A9X6NHV9"/>
<dbReference type="OrthoDB" id="1884773at2759"/>
<gene>
    <name evidence="2" type="ORF">BV898_17945</name>
</gene>
<dbReference type="EMBL" id="MTYJ01000327">
    <property type="protein sequence ID" value="OWA53519.1"/>
    <property type="molecule type" value="Genomic_DNA"/>
</dbReference>